<dbReference type="Proteomes" id="UP000683310">
    <property type="component" value="Chromosome"/>
</dbReference>
<keyword evidence="2" id="KW-1185">Reference proteome</keyword>
<evidence type="ECO:0000313" key="1">
    <source>
        <dbReference type="EMBL" id="QVI24341.1"/>
    </source>
</evidence>
<organism evidence="1 2">
    <name type="scientific">Nocardia tengchongensis</name>
    <dbReference type="NCBI Taxonomy" id="2055889"/>
    <lineage>
        <taxon>Bacteria</taxon>
        <taxon>Bacillati</taxon>
        <taxon>Actinomycetota</taxon>
        <taxon>Actinomycetes</taxon>
        <taxon>Mycobacteriales</taxon>
        <taxon>Nocardiaceae</taxon>
        <taxon>Nocardia</taxon>
    </lineage>
</organism>
<name>A0ABX8CWQ0_9NOCA</name>
<proteinExistence type="predicted"/>
<sequence length="58" mass="6511">MEIIVVATIIAPVLFFLSAHALPDVERTQRPRRLTVAEIQARLAAEQPRAYAPISRGW</sequence>
<evidence type="ECO:0000313" key="2">
    <source>
        <dbReference type="Proteomes" id="UP000683310"/>
    </source>
</evidence>
<dbReference type="EMBL" id="CP074371">
    <property type="protein sequence ID" value="QVI24341.1"/>
    <property type="molecule type" value="Genomic_DNA"/>
</dbReference>
<gene>
    <name evidence="1" type="ORF">KHQ06_17210</name>
</gene>
<accession>A0ABX8CWQ0</accession>
<reference evidence="1 2" key="1">
    <citation type="submission" date="2021-04" db="EMBL/GenBank/DDBJ databases">
        <title>Nocardia tengchongensis.</title>
        <authorList>
            <person name="Zhuang k."/>
            <person name="Ran Y."/>
            <person name="Li W."/>
        </authorList>
    </citation>
    <scope>NUCLEOTIDE SEQUENCE [LARGE SCALE GENOMIC DNA]</scope>
    <source>
        <strain evidence="1 2">CFH S0057</strain>
    </source>
</reference>
<protein>
    <submittedName>
        <fullName evidence="1">Uncharacterized protein</fullName>
    </submittedName>
</protein>